<dbReference type="EMBL" id="ONZQ02000012">
    <property type="protein sequence ID" value="SPO05416.1"/>
    <property type="molecule type" value="Genomic_DNA"/>
</dbReference>
<dbReference type="AlphaFoldDB" id="A0AAE8SY13"/>
<dbReference type="Gene3D" id="3.50.50.60">
    <property type="entry name" value="FAD/NAD(P)-binding domain"/>
    <property type="match status" value="1"/>
</dbReference>
<keyword evidence="2" id="KW-0274">FAD</keyword>
<organism evidence="4 5">
    <name type="scientific">Cephalotrichum gorgonifer</name>
    <dbReference type="NCBI Taxonomy" id="2041049"/>
    <lineage>
        <taxon>Eukaryota</taxon>
        <taxon>Fungi</taxon>
        <taxon>Dikarya</taxon>
        <taxon>Ascomycota</taxon>
        <taxon>Pezizomycotina</taxon>
        <taxon>Sordariomycetes</taxon>
        <taxon>Hypocreomycetidae</taxon>
        <taxon>Microascales</taxon>
        <taxon>Microascaceae</taxon>
        <taxon>Cephalotrichum</taxon>
    </lineage>
</organism>
<keyword evidence="5" id="KW-1185">Reference proteome</keyword>
<sequence length="568" mass="63641">MTMDTYDVVVVGAGWFGLSAAKTRLELHPSEKLIVLESAGSFGGSWSQDRLYPGLKSNNFWGSYEHPDFPMIEEVYGVKHGEHIPAAVLHRYLTDFAKHFGVYERTQLNTQVQHAKQDEDGVWELITVVSGVETAIHTRKLIVATGLTSQPNLPTYPGEETFTGVKFHAKSFWEHGDTTKTAKNVVIVGCGKSAYDCAYSYATADGTQVDLLVRPSGQGPVWLCPGYVTPFRRMLEEMLHTRALTWFSPAPWGAEDGYGVAREWLHKTGIGRFITANWWNTMSNETIDTHGFDTHPELFKLKPWQPAFWTGSGVGIHNFGSSLYDLVREGKIRVHIAEITKLDGGDVHLSNGAVLQADVICCATGWSKESTITYEGVELDGLGLPISADEKIRLREEADREVLDRFPILINQPVLRYERTKAEPLRYYRFIVPPSQFSKRNLAFAGMVSTVSTASFANSQALWISAYFDGKLKREPKGDDEIIKEVMLHTQFGKWRYPCGYGDSLPDFSFDALPYVDLLLNDLGLKIHRKATQIAEIVEPYKPRDYRGLTLEWLSMNGGKQGVGLDGE</sequence>
<evidence type="ECO:0000256" key="2">
    <source>
        <dbReference type="ARBA" id="ARBA00022827"/>
    </source>
</evidence>
<evidence type="ECO:0000313" key="5">
    <source>
        <dbReference type="Proteomes" id="UP001187682"/>
    </source>
</evidence>
<dbReference type="PANTHER" id="PTHR23023">
    <property type="entry name" value="DIMETHYLANILINE MONOOXYGENASE"/>
    <property type="match status" value="1"/>
</dbReference>
<evidence type="ECO:0000256" key="1">
    <source>
        <dbReference type="ARBA" id="ARBA00022630"/>
    </source>
</evidence>
<dbReference type="Proteomes" id="UP001187682">
    <property type="component" value="Unassembled WGS sequence"/>
</dbReference>
<keyword evidence="1" id="KW-0285">Flavoprotein</keyword>
<protein>
    <submittedName>
        <fullName evidence="4">Related to dimethylaniline monooxygenase</fullName>
    </submittedName>
</protein>
<dbReference type="InterPro" id="IPR036188">
    <property type="entry name" value="FAD/NAD-bd_sf"/>
</dbReference>
<evidence type="ECO:0000313" key="4">
    <source>
        <dbReference type="EMBL" id="SPO05416.1"/>
    </source>
</evidence>
<gene>
    <name evidence="4" type="ORF">DNG_08103</name>
</gene>
<proteinExistence type="predicted"/>
<dbReference type="Pfam" id="PF13738">
    <property type="entry name" value="Pyr_redox_3"/>
    <property type="match status" value="1"/>
</dbReference>
<comment type="caution">
    <text evidence="4">The sequence shown here is derived from an EMBL/GenBank/DDBJ whole genome shotgun (WGS) entry which is preliminary data.</text>
</comment>
<keyword evidence="4" id="KW-0503">Monooxygenase</keyword>
<dbReference type="InterPro" id="IPR050346">
    <property type="entry name" value="FMO-like"/>
</dbReference>
<evidence type="ECO:0000256" key="3">
    <source>
        <dbReference type="ARBA" id="ARBA00023002"/>
    </source>
</evidence>
<keyword evidence="3" id="KW-0560">Oxidoreductase</keyword>
<dbReference type="SUPFAM" id="SSF51905">
    <property type="entry name" value="FAD/NAD(P)-binding domain"/>
    <property type="match status" value="3"/>
</dbReference>
<reference evidence="4" key="1">
    <citation type="submission" date="2018-03" db="EMBL/GenBank/DDBJ databases">
        <authorList>
            <person name="Guldener U."/>
        </authorList>
    </citation>
    <scope>NUCLEOTIDE SEQUENCE</scope>
</reference>
<name>A0AAE8SY13_9PEZI</name>
<dbReference type="GO" id="GO:0004497">
    <property type="term" value="F:monooxygenase activity"/>
    <property type="evidence" value="ECO:0007669"/>
    <property type="project" value="UniProtKB-KW"/>
</dbReference>
<accession>A0AAE8SY13</accession>